<dbReference type="GO" id="GO:0008270">
    <property type="term" value="F:zinc ion binding"/>
    <property type="evidence" value="ECO:0007669"/>
    <property type="project" value="UniProtKB-KW"/>
</dbReference>
<dbReference type="GeneTree" id="ENSGT00940000177053"/>
<evidence type="ECO:0000256" key="5">
    <source>
        <dbReference type="PROSITE-ProRule" id="PRU00309"/>
    </source>
</evidence>
<reference evidence="8" key="2">
    <citation type="submission" date="2025-09" db="UniProtKB">
        <authorList>
            <consortium name="Ensembl"/>
        </authorList>
    </citation>
    <scope>IDENTIFICATION</scope>
</reference>
<keyword evidence="2 5" id="KW-0863">Zinc-finger</keyword>
<evidence type="ECO:0000256" key="3">
    <source>
        <dbReference type="ARBA" id="ARBA00022833"/>
    </source>
</evidence>
<evidence type="ECO:0000313" key="9">
    <source>
        <dbReference type="Proteomes" id="UP000257200"/>
    </source>
</evidence>
<accession>A0A3Q1GDW0</accession>
<evidence type="ECO:0000256" key="4">
    <source>
        <dbReference type="ARBA" id="ARBA00023125"/>
    </source>
</evidence>
<dbReference type="InterPro" id="IPR006612">
    <property type="entry name" value="THAP_Znf"/>
</dbReference>
<dbReference type="SMART" id="SM00980">
    <property type="entry name" value="THAP"/>
    <property type="match status" value="1"/>
</dbReference>
<dbReference type="PANTHER" id="PTHR47696">
    <property type="entry name" value="THAP DOMAIN-CONTAINING PROTEIN 2"/>
    <property type="match status" value="1"/>
</dbReference>
<keyword evidence="1" id="KW-0479">Metal-binding</keyword>
<dbReference type="InterPro" id="IPR026521">
    <property type="entry name" value="THAP2"/>
</dbReference>
<sequence>TTLMCSCYGCDMRLFHTFPIDVAVRAEWMQKIQRDHFNPTKNTQVCSRHFKKTDFSVTVGGPQNCLKPHKIPSVFSLKRKAPDHLYALPSCPKAIKAKLDAALATVWKLQREKSNALARERRAKKNKHALLEELKEKNLINEELKEKLECYSGKKKEIH</sequence>
<dbReference type="Ensembl" id="ENSAPOT00000005494.1">
    <property type="protein sequence ID" value="ENSAPOP00000025737.1"/>
    <property type="gene ID" value="ENSAPOG00000000249.1"/>
</dbReference>
<dbReference type="Pfam" id="PF05485">
    <property type="entry name" value="THAP"/>
    <property type="match status" value="1"/>
</dbReference>
<dbReference type="SMART" id="SM00692">
    <property type="entry name" value="DM3"/>
    <property type="match status" value="1"/>
</dbReference>
<dbReference type="PANTHER" id="PTHR47696:SF1">
    <property type="entry name" value="THAP DOMAIN-CONTAINING PROTEIN 2"/>
    <property type="match status" value="1"/>
</dbReference>
<feature type="coiled-coil region" evidence="6">
    <location>
        <begin position="117"/>
        <end position="154"/>
    </location>
</feature>
<evidence type="ECO:0000256" key="6">
    <source>
        <dbReference type="SAM" id="Coils"/>
    </source>
</evidence>
<keyword evidence="9" id="KW-1185">Reference proteome</keyword>
<evidence type="ECO:0000313" key="8">
    <source>
        <dbReference type="Ensembl" id="ENSAPOP00000025737.1"/>
    </source>
</evidence>
<evidence type="ECO:0000259" key="7">
    <source>
        <dbReference type="PROSITE" id="PS50950"/>
    </source>
</evidence>
<dbReference type="PROSITE" id="PS50950">
    <property type="entry name" value="ZF_THAP"/>
    <property type="match status" value="1"/>
</dbReference>
<reference evidence="8" key="1">
    <citation type="submission" date="2025-08" db="UniProtKB">
        <authorList>
            <consortium name="Ensembl"/>
        </authorList>
    </citation>
    <scope>IDENTIFICATION</scope>
</reference>
<dbReference type="Gene3D" id="6.20.210.20">
    <property type="entry name" value="THAP domain"/>
    <property type="match status" value="1"/>
</dbReference>
<dbReference type="GO" id="GO:0003677">
    <property type="term" value="F:DNA binding"/>
    <property type="evidence" value="ECO:0007669"/>
    <property type="project" value="UniProtKB-UniRule"/>
</dbReference>
<evidence type="ECO:0000256" key="2">
    <source>
        <dbReference type="ARBA" id="ARBA00022771"/>
    </source>
</evidence>
<name>A0A3Q1GDW0_9TELE</name>
<organism evidence="8 9">
    <name type="scientific">Acanthochromis polyacanthus</name>
    <name type="common">spiny chromis</name>
    <dbReference type="NCBI Taxonomy" id="80966"/>
    <lineage>
        <taxon>Eukaryota</taxon>
        <taxon>Metazoa</taxon>
        <taxon>Chordata</taxon>
        <taxon>Craniata</taxon>
        <taxon>Vertebrata</taxon>
        <taxon>Euteleostomi</taxon>
        <taxon>Actinopterygii</taxon>
        <taxon>Neopterygii</taxon>
        <taxon>Teleostei</taxon>
        <taxon>Neoteleostei</taxon>
        <taxon>Acanthomorphata</taxon>
        <taxon>Ovalentaria</taxon>
        <taxon>Pomacentridae</taxon>
        <taxon>Acanthochromis</taxon>
    </lineage>
</organism>
<feature type="domain" description="THAP-type" evidence="7">
    <location>
        <begin position="1"/>
        <end position="75"/>
    </location>
</feature>
<dbReference type="SUPFAM" id="SSF57716">
    <property type="entry name" value="Glucocorticoid receptor-like (DNA-binding domain)"/>
    <property type="match status" value="1"/>
</dbReference>
<dbReference type="InParanoid" id="A0A3Q1GDW0"/>
<proteinExistence type="predicted"/>
<keyword evidence="4 5" id="KW-0238">DNA-binding</keyword>
<dbReference type="Proteomes" id="UP000257200">
    <property type="component" value="Unplaced"/>
</dbReference>
<dbReference type="AlphaFoldDB" id="A0A3Q1GDW0"/>
<dbReference type="STRING" id="80966.ENSAPOP00000025737"/>
<dbReference type="InterPro" id="IPR038441">
    <property type="entry name" value="THAP_Znf_sf"/>
</dbReference>
<keyword evidence="6" id="KW-0175">Coiled coil</keyword>
<evidence type="ECO:0000256" key="1">
    <source>
        <dbReference type="ARBA" id="ARBA00022723"/>
    </source>
</evidence>
<protein>
    <recommendedName>
        <fullName evidence="7">THAP-type domain-containing protein</fullName>
    </recommendedName>
</protein>
<keyword evidence="3" id="KW-0862">Zinc</keyword>